<dbReference type="Proteomes" id="UP000494106">
    <property type="component" value="Unassembled WGS sequence"/>
</dbReference>
<name>A0A8S1BWU6_ARCPL</name>
<gene>
    <name evidence="1" type="ORF">APLA_LOCUS18235</name>
</gene>
<protein>
    <submittedName>
        <fullName evidence="1">Uncharacterized protein</fullName>
    </submittedName>
</protein>
<dbReference type="AlphaFoldDB" id="A0A8S1BWU6"/>
<dbReference type="EMBL" id="CADEBC010000858">
    <property type="protein sequence ID" value="CAB3261891.1"/>
    <property type="molecule type" value="Genomic_DNA"/>
</dbReference>
<accession>A0A8S1BWU6</accession>
<evidence type="ECO:0000313" key="1">
    <source>
        <dbReference type="EMBL" id="CAB3261891.1"/>
    </source>
</evidence>
<sequence length="118" mass="13660">MRCDAKGLSPVRSIRFTLPLKSYVMTKKRQHRIRIERKYESSFVPRHKCPRMFFLKKKESIALGTGECRRQSSRRGAAYVRRTAATNHIRHAEMALNEQLIALVRVTAPATYCAIRLA</sequence>
<proteinExistence type="predicted"/>
<evidence type="ECO:0000313" key="2">
    <source>
        <dbReference type="Proteomes" id="UP000494106"/>
    </source>
</evidence>
<keyword evidence="2" id="KW-1185">Reference proteome</keyword>
<comment type="caution">
    <text evidence="1">The sequence shown here is derived from an EMBL/GenBank/DDBJ whole genome shotgun (WGS) entry which is preliminary data.</text>
</comment>
<organism evidence="1 2">
    <name type="scientific">Arctia plantaginis</name>
    <name type="common">Wood tiger moth</name>
    <name type="synonym">Phalaena plantaginis</name>
    <dbReference type="NCBI Taxonomy" id="874455"/>
    <lineage>
        <taxon>Eukaryota</taxon>
        <taxon>Metazoa</taxon>
        <taxon>Ecdysozoa</taxon>
        <taxon>Arthropoda</taxon>
        <taxon>Hexapoda</taxon>
        <taxon>Insecta</taxon>
        <taxon>Pterygota</taxon>
        <taxon>Neoptera</taxon>
        <taxon>Endopterygota</taxon>
        <taxon>Lepidoptera</taxon>
        <taxon>Glossata</taxon>
        <taxon>Ditrysia</taxon>
        <taxon>Noctuoidea</taxon>
        <taxon>Erebidae</taxon>
        <taxon>Arctiinae</taxon>
        <taxon>Arctia</taxon>
    </lineage>
</organism>
<reference evidence="1 2" key="1">
    <citation type="submission" date="2020-04" db="EMBL/GenBank/DDBJ databases">
        <authorList>
            <person name="Wallbank WR R."/>
            <person name="Pardo Diaz C."/>
            <person name="Kozak K."/>
            <person name="Martin S."/>
            <person name="Jiggins C."/>
            <person name="Moest M."/>
            <person name="Warren A I."/>
            <person name="Byers J.R.P. K."/>
            <person name="Montejo-Kovacevich G."/>
            <person name="Yen C E."/>
        </authorList>
    </citation>
    <scope>NUCLEOTIDE SEQUENCE [LARGE SCALE GENOMIC DNA]</scope>
</reference>